<feature type="compositionally biased region" description="Polar residues" evidence="2">
    <location>
        <begin position="1556"/>
        <end position="1571"/>
    </location>
</feature>
<feature type="region of interest" description="Disordered" evidence="2">
    <location>
        <begin position="856"/>
        <end position="880"/>
    </location>
</feature>
<feature type="region of interest" description="Disordered" evidence="2">
    <location>
        <begin position="1446"/>
        <end position="1465"/>
    </location>
</feature>
<feature type="domain" description="PHR" evidence="3">
    <location>
        <begin position="16"/>
        <end position="43"/>
    </location>
</feature>
<feature type="region of interest" description="Disordered" evidence="2">
    <location>
        <begin position="1091"/>
        <end position="1111"/>
    </location>
</feature>
<keyword evidence="5" id="KW-1185">Reference proteome</keyword>
<evidence type="ECO:0000313" key="5">
    <source>
        <dbReference type="Proteomes" id="UP001209878"/>
    </source>
</evidence>
<dbReference type="Pfam" id="PF08005">
    <property type="entry name" value="PHR"/>
    <property type="match status" value="2"/>
</dbReference>
<feature type="compositionally biased region" description="Basic and acidic residues" evidence="2">
    <location>
        <begin position="1832"/>
        <end position="1844"/>
    </location>
</feature>
<feature type="region of interest" description="Disordered" evidence="2">
    <location>
        <begin position="1754"/>
        <end position="1790"/>
    </location>
</feature>
<feature type="region of interest" description="Disordered" evidence="2">
    <location>
        <begin position="1479"/>
        <end position="1609"/>
    </location>
</feature>
<dbReference type="GO" id="GO:0007411">
    <property type="term" value="P:axon guidance"/>
    <property type="evidence" value="ECO:0007669"/>
    <property type="project" value="TreeGrafter"/>
</dbReference>
<evidence type="ECO:0000256" key="2">
    <source>
        <dbReference type="SAM" id="MobiDB-lite"/>
    </source>
</evidence>
<feature type="compositionally biased region" description="Basic and acidic residues" evidence="2">
    <location>
        <begin position="1179"/>
        <end position="1191"/>
    </location>
</feature>
<feature type="domain" description="PHR" evidence="3">
    <location>
        <begin position="368"/>
        <end position="527"/>
    </location>
</feature>
<feature type="compositionally biased region" description="Basic and acidic residues" evidence="2">
    <location>
        <begin position="1754"/>
        <end position="1767"/>
    </location>
</feature>
<feature type="repeat" description="Filamin" evidence="1">
    <location>
        <begin position="1054"/>
        <end position="1089"/>
    </location>
</feature>
<feature type="compositionally biased region" description="Gly residues" evidence="2">
    <location>
        <begin position="856"/>
        <end position="875"/>
    </location>
</feature>
<comment type="caution">
    <text evidence="4">The sequence shown here is derived from an EMBL/GenBank/DDBJ whole genome shotgun (WGS) entry which is preliminary data.</text>
</comment>
<evidence type="ECO:0000256" key="1">
    <source>
        <dbReference type="PROSITE-ProRule" id="PRU00087"/>
    </source>
</evidence>
<dbReference type="GO" id="GO:0005634">
    <property type="term" value="C:nucleus"/>
    <property type="evidence" value="ECO:0007669"/>
    <property type="project" value="TreeGrafter"/>
</dbReference>
<dbReference type="PANTHER" id="PTHR45943">
    <property type="entry name" value="E3 UBIQUITIN-PROTEIN LIGASE MYCBP2"/>
    <property type="match status" value="1"/>
</dbReference>
<dbReference type="GO" id="GO:0061630">
    <property type="term" value="F:ubiquitin protein ligase activity"/>
    <property type="evidence" value="ECO:0007669"/>
    <property type="project" value="TreeGrafter"/>
</dbReference>
<dbReference type="GO" id="GO:0008582">
    <property type="term" value="P:regulation of synaptic assembly at neuromuscular junction"/>
    <property type="evidence" value="ECO:0007669"/>
    <property type="project" value="TreeGrafter"/>
</dbReference>
<protein>
    <recommendedName>
        <fullName evidence="3">PHR domain-containing protein</fullName>
    </recommendedName>
</protein>
<dbReference type="InterPro" id="IPR012983">
    <property type="entry name" value="PHR"/>
</dbReference>
<feature type="compositionally biased region" description="Polar residues" evidence="2">
    <location>
        <begin position="620"/>
        <end position="630"/>
    </location>
</feature>
<feature type="region of interest" description="Disordered" evidence="2">
    <location>
        <begin position="1177"/>
        <end position="1215"/>
    </location>
</feature>
<dbReference type="Gene3D" id="2.60.120.820">
    <property type="entry name" value="PHR domain"/>
    <property type="match status" value="2"/>
</dbReference>
<dbReference type="InterPro" id="IPR017868">
    <property type="entry name" value="Filamin/ABP280_repeat-like"/>
</dbReference>
<accession>A0AAD9L5F5</accession>
<dbReference type="EMBL" id="JAODUO010000330">
    <property type="protein sequence ID" value="KAK2182955.1"/>
    <property type="molecule type" value="Genomic_DNA"/>
</dbReference>
<gene>
    <name evidence="4" type="ORF">NP493_330g03065</name>
</gene>
<proteinExistence type="predicted"/>
<dbReference type="GO" id="GO:0005886">
    <property type="term" value="C:plasma membrane"/>
    <property type="evidence" value="ECO:0007669"/>
    <property type="project" value="TreeGrafter"/>
</dbReference>
<dbReference type="InterPro" id="IPR038648">
    <property type="entry name" value="PHR_sf"/>
</dbReference>
<dbReference type="PROSITE" id="PS50194">
    <property type="entry name" value="FILAMIN_REPEAT"/>
    <property type="match status" value="1"/>
</dbReference>
<reference evidence="4" key="1">
    <citation type="journal article" date="2023" name="Mol. Biol. Evol.">
        <title>Third-Generation Sequencing Reveals the Adaptive Role of the Epigenome in Three Deep-Sea Polychaetes.</title>
        <authorList>
            <person name="Perez M."/>
            <person name="Aroh O."/>
            <person name="Sun Y."/>
            <person name="Lan Y."/>
            <person name="Juniper S.K."/>
            <person name="Young C.R."/>
            <person name="Angers B."/>
            <person name="Qian P.Y."/>
        </authorList>
    </citation>
    <scope>NUCLEOTIDE SEQUENCE</scope>
    <source>
        <strain evidence="4">R07B-5</strain>
    </source>
</reference>
<organism evidence="4 5">
    <name type="scientific">Ridgeia piscesae</name>
    <name type="common">Tubeworm</name>
    <dbReference type="NCBI Taxonomy" id="27915"/>
    <lineage>
        <taxon>Eukaryota</taxon>
        <taxon>Metazoa</taxon>
        <taxon>Spiralia</taxon>
        <taxon>Lophotrochozoa</taxon>
        <taxon>Annelida</taxon>
        <taxon>Polychaeta</taxon>
        <taxon>Sedentaria</taxon>
        <taxon>Canalipalpata</taxon>
        <taxon>Sabellida</taxon>
        <taxon>Siboglinidae</taxon>
        <taxon>Ridgeia</taxon>
    </lineage>
</organism>
<feature type="region of interest" description="Disordered" evidence="2">
    <location>
        <begin position="1352"/>
        <end position="1397"/>
    </location>
</feature>
<feature type="compositionally biased region" description="Polar residues" evidence="2">
    <location>
        <begin position="1579"/>
        <end position="1596"/>
    </location>
</feature>
<dbReference type="Proteomes" id="UP001209878">
    <property type="component" value="Unassembled WGS sequence"/>
</dbReference>
<evidence type="ECO:0000313" key="4">
    <source>
        <dbReference type="EMBL" id="KAK2182955.1"/>
    </source>
</evidence>
<feature type="region of interest" description="Disordered" evidence="2">
    <location>
        <begin position="607"/>
        <end position="630"/>
    </location>
</feature>
<name>A0AAD9L5F5_RIDPI</name>
<evidence type="ECO:0000259" key="3">
    <source>
        <dbReference type="Pfam" id="PF08005"/>
    </source>
</evidence>
<feature type="region of interest" description="Disordered" evidence="2">
    <location>
        <begin position="1824"/>
        <end position="1860"/>
    </location>
</feature>
<dbReference type="PANTHER" id="PTHR45943:SF1">
    <property type="entry name" value="E3 UBIQUITIN-PROTEIN LIGASE MYCBP2"/>
    <property type="match status" value="1"/>
</dbReference>
<sequence>MGQDLWSKQRLWLEWVVFKFKSSRKSNNGTDVNAGQLPQLLFRLPSHDTGVSSGKADLRQPAYILTRQFSSTVSPESFDALLKLLSWSWNMFCEAVGEAQDLKGAIRAATMLDLGHLVYVSVACLRLIQTYVCEVYPSLGVSKRTPAETSRVAECVGNTCSLLRKILSESGRRSTGARSRDPGEGSEVRGRRDVFEKLADKILGECHRAFTMCFHAFYPTAQLKWLCLCDLLNCTDPGQGNVEGYGRLLAAVMEALCHPTVKLTALMPINCDGSQFPLLVGHMIQRTESEGVGGSGHWTFREVLDKLLTIVVLPVRQALTHEKPIYPGHLVSNTCALIASIVSELGASATGVETDPRGSSQPLLTTPNRFTRTSQSAYWNTGNGSPDAVAFTVDRPGVVIAGICIYGGSGQYIYEVELLDNESSDPESSDQSRTERWNTLDMVKGTFGPDDCAQDLLEVKFERPLPIKEGVKYALRLRNHGPRTLNGDGGVSRVKCPDGLTFTFSACSLSINGTNHMRGQIPQILYYTAPQDGESHLQNNRAVAEYQARKNAINIASAIFRAATDLLHRAHSSPGDTVAETLGTASMFSTLLPLVTAHIGPVATVDPRMAPGSTVESDESSQTADSASTTMQHYAVVESDHPYKPATVANFKDNLGVYIPMRKRPLSPESTSGGRRRPSVDELAPDTVWTPVLKKFHGNSNKLCFCLETASDYVKNDRTSNYGFRCVVVGYEWNSPANEVYGALTGGLTLVHYCCCWLYGALTASVDEVDKDLEYIEETAQQVGLDTHGGGGGDGGVEGTVGWRGRWGGGDGGVEGTVGWRGRWGGGDGGVEGTVGWRGRWGGGDGGVEGTVGWRGRWGGGDGGVEGTGVGGVEGTVGWRGRWGGGDGGVEGTVFAMHSQLLKKGFSLLRPPTISQALDGNLPFSCCSNERSFLKDFVACTPATSGGRLAAWLQPESFVDPTQCDIVYNKEELRCGWPTVEARAMSLAESNASNSHCHQWNDVIADTSKVFGGHPAPKLGVPYEAYENYSFEELRYAAPTIRRPSENMLVKAGNDGTYCATWTPGSSGLYNIRITLDGYEVGEDFKVEVRDAPHGMMPPHKSTPKRVEHQANRSEQVGIVKPDGVISFAYEIHNDDGVWLRLSEDSIHTWCEGRGERVQEAWVLQYNQHLGRTLLIPTDEPKSTLEKGVKEKKSRRSSQQTQAPPRPYKVKCGSSGHNVRCHPSLKATPIGMLVLTNQITVTEDLDVDSVQSYCHEVDGEAWTLARGSEGIVYLQHEADARAINGQEATSPFCVSATVTGDATRGFDFTTSQMTPPTFSAFEPTEGPSHPSHPPGVDRMNTFVFGAPAPSITFEESQNPSPPPWPTFGQQEKSHIRPAKIGPHDGATRVVTSSPHPRGVQEQKLFHTADIPEELRGVSVKDLVKALGKVGYGISASHALRVEGLGSAARHRNRSPNQAHWQPGLNDLSVRDMIHLLGESRVNGNGVTPPRTPPGTPKKTLSRSSSPKPISGAPNKASRPIAIPSAKKADLLRGGASPGHSPTPSVTPPRTPPSSRNDGSPQATSLSSSPQQEVAHATLRASSSSPICTPGVTSTHGQPMRGHFSIGASLPREELKLSPKLARKDRKSERGRSLRARCDRALSPVPRKISDGSLGPTQPHVVCKEAMSPSVAQCLRAVYAAFVWHEGIVHDAMACASFLKFHPDLPRTKRYPRKSTVKKDAAGPMPARRYTTSEVANLNMNEAVKVIECIRSKERHNSESKTLDKDPVGDASVSATDTAPPGGSDADKESELPPTLRHLLHFWEELSMTTLRVIEQNLILPSCMANSRTRRNDRKDEEKGREKKSNLQKGNLFGEAAGMGHGGGGEKEVMCELCGVVRPHPVTYHMRASHPGCGKHAGGQGYNSAGNFCEGWAGNCGDGGIGGSTWYLMCSRCRDKYHREKRQKARDKTKKVRKKGTVMKPVSPVMTPTVHSSAAHVIMMENSMFLLGLASASGLSLPQHTMHQKCSTRCDSSLPSVSEDSFPEQYPFPQVMFRYLSQHGATAADSAFADDVIFRENSMARGLSKSGNFEGLELQLAEVVKQLAANESTAQEEQVSVSIVYICSVSHKSTQSTDWQEPVLDALVSSVCEVYM</sequence>